<dbReference type="InterPro" id="IPR036641">
    <property type="entry name" value="HPT_dom_sf"/>
</dbReference>
<comment type="caution">
    <text evidence="2">The sequence shown here is derived from an EMBL/GenBank/DDBJ whole genome shotgun (WGS) entry which is preliminary data.</text>
</comment>
<proteinExistence type="predicted"/>
<sequence length="172" mass="18308">MGKNAKDPSEDTAPSESVDDDIASFSPIPSFVGRPEKSERVASAEAAIRKMTEDFPVWALEDIGKLDAHLREATPTSGNGKAALSEAFKIVHDMRGQGGSFGYPLITRISGSFCRFLEAVEDVTPQVLAISNAHAKALRTILENRISGNGGDMGDKIASGLENATAKYLANQ</sequence>
<evidence type="ECO:0000256" key="1">
    <source>
        <dbReference type="SAM" id="MobiDB-lite"/>
    </source>
</evidence>
<reference evidence="2 3" key="1">
    <citation type="submission" date="2020-04" db="EMBL/GenBank/DDBJ databases">
        <title>Rhodospirillaceae bacterium KN72 isolated from deep sea.</title>
        <authorList>
            <person name="Zhang D.-C."/>
        </authorList>
    </citation>
    <scope>NUCLEOTIDE SEQUENCE [LARGE SCALE GENOMIC DNA]</scope>
    <source>
        <strain evidence="2 3">KN72</strain>
    </source>
</reference>
<accession>A0A7Y0DWK9</accession>
<evidence type="ECO:0008006" key="4">
    <source>
        <dbReference type="Google" id="ProtNLM"/>
    </source>
</evidence>
<evidence type="ECO:0000313" key="2">
    <source>
        <dbReference type="EMBL" id="NMM42947.1"/>
    </source>
</evidence>
<organism evidence="2 3">
    <name type="scientific">Pacificispira spongiicola</name>
    <dbReference type="NCBI Taxonomy" id="2729598"/>
    <lineage>
        <taxon>Bacteria</taxon>
        <taxon>Pseudomonadati</taxon>
        <taxon>Pseudomonadota</taxon>
        <taxon>Alphaproteobacteria</taxon>
        <taxon>Rhodospirillales</taxon>
        <taxon>Rhodospirillaceae</taxon>
        <taxon>Pacificispira</taxon>
    </lineage>
</organism>
<name>A0A7Y0DWK9_9PROT</name>
<evidence type="ECO:0000313" key="3">
    <source>
        <dbReference type="Proteomes" id="UP000539372"/>
    </source>
</evidence>
<protein>
    <recommendedName>
        <fullName evidence="4">HPt domain-containing protein</fullName>
    </recommendedName>
</protein>
<feature type="region of interest" description="Disordered" evidence="1">
    <location>
        <begin position="1"/>
        <end position="37"/>
    </location>
</feature>
<dbReference type="GO" id="GO:0000160">
    <property type="term" value="P:phosphorelay signal transduction system"/>
    <property type="evidence" value="ECO:0007669"/>
    <property type="project" value="InterPro"/>
</dbReference>
<dbReference type="Gene3D" id="1.20.120.160">
    <property type="entry name" value="HPT domain"/>
    <property type="match status" value="1"/>
</dbReference>
<keyword evidence="3" id="KW-1185">Reference proteome</keyword>
<gene>
    <name evidence="2" type="ORF">HH303_00555</name>
</gene>
<dbReference type="EMBL" id="JABBNT010000001">
    <property type="protein sequence ID" value="NMM42947.1"/>
    <property type="molecule type" value="Genomic_DNA"/>
</dbReference>
<dbReference type="SUPFAM" id="SSF47226">
    <property type="entry name" value="Histidine-containing phosphotransfer domain, HPT domain"/>
    <property type="match status" value="1"/>
</dbReference>
<dbReference type="RefSeq" id="WP_169623260.1">
    <property type="nucleotide sequence ID" value="NZ_JABBNT010000001.1"/>
</dbReference>
<dbReference type="AlphaFoldDB" id="A0A7Y0DWK9"/>
<dbReference type="Proteomes" id="UP000539372">
    <property type="component" value="Unassembled WGS sequence"/>
</dbReference>